<keyword evidence="1" id="KW-0808">Transferase</keyword>
<accession>A0A7J6VVX9</accession>
<protein>
    <submittedName>
        <fullName evidence="4">3-ketoacyl-CoA synthase</fullName>
    </submittedName>
</protein>
<dbReference type="PANTHER" id="PTHR31561">
    <property type="entry name" value="3-KETOACYL-COA SYNTHASE"/>
    <property type="match status" value="1"/>
</dbReference>
<dbReference type="InterPro" id="IPR012392">
    <property type="entry name" value="3-ktacl-CoA_syn"/>
</dbReference>
<dbReference type="SUPFAM" id="SSF53901">
    <property type="entry name" value="Thiolase-like"/>
    <property type="match status" value="2"/>
</dbReference>
<dbReference type="GO" id="GO:0016747">
    <property type="term" value="F:acyltransferase activity, transferring groups other than amino-acyl groups"/>
    <property type="evidence" value="ECO:0007669"/>
    <property type="project" value="InterPro"/>
</dbReference>
<evidence type="ECO:0000313" key="5">
    <source>
        <dbReference type="Proteomes" id="UP000554482"/>
    </source>
</evidence>
<gene>
    <name evidence="4" type="ORF">FRX31_021147</name>
</gene>
<evidence type="ECO:0000313" key="4">
    <source>
        <dbReference type="EMBL" id="KAF5189266.1"/>
    </source>
</evidence>
<feature type="domain" description="FAE" evidence="3">
    <location>
        <begin position="4"/>
        <end position="258"/>
    </location>
</feature>
<dbReference type="AlphaFoldDB" id="A0A7J6VVX9"/>
<dbReference type="GO" id="GO:0016020">
    <property type="term" value="C:membrane"/>
    <property type="evidence" value="ECO:0007669"/>
    <property type="project" value="InterPro"/>
</dbReference>
<evidence type="ECO:0000259" key="2">
    <source>
        <dbReference type="Pfam" id="PF02797"/>
    </source>
</evidence>
<dbReference type="EMBL" id="JABWDY010025714">
    <property type="protein sequence ID" value="KAF5189266.1"/>
    <property type="molecule type" value="Genomic_DNA"/>
</dbReference>
<comment type="caution">
    <text evidence="4">The sequence shown here is derived from an EMBL/GenBank/DDBJ whole genome shotgun (WGS) entry which is preliminary data.</text>
</comment>
<dbReference type="Pfam" id="PF02797">
    <property type="entry name" value="Chal_sti_synt_C"/>
    <property type="match status" value="1"/>
</dbReference>
<evidence type="ECO:0000256" key="1">
    <source>
        <dbReference type="ARBA" id="ARBA00023315"/>
    </source>
</evidence>
<dbReference type="Gene3D" id="3.40.47.10">
    <property type="match status" value="1"/>
</dbReference>
<dbReference type="InterPro" id="IPR013601">
    <property type="entry name" value="FAE1_typ3_polyketide_synth"/>
</dbReference>
<reference evidence="4 5" key="1">
    <citation type="submission" date="2020-06" db="EMBL/GenBank/DDBJ databases">
        <title>Transcriptomic and genomic resources for Thalictrum thalictroides and T. hernandezii: Facilitating candidate gene discovery in an emerging model plant lineage.</title>
        <authorList>
            <person name="Arias T."/>
            <person name="Riano-Pachon D.M."/>
            <person name="Di Stilio V.S."/>
        </authorList>
    </citation>
    <scope>NUCLEOTIDE SEQUENCE [LARGE SCALE GENOMIC DNA]</scope>
    <source>
        <strain evidence="5">cv. WT478/WT964</strain>
        <tissue evidence="4">Leaves</tissue>
    </source>
</reference>
<dbReference type="CDD" id="cd00831">
    <property type="entry name" value="CHS_like"/>
    <property type="match status" value="1"/>
</dbReference>
<keyword evidence="5" id="KW-1185">Reference proteome</keyword>
<dbReference type="Pfam" id="PF08392">
    <property type="entry name" value="FAE1_CUT1_RppA"/>
    <property type="match status" value="1"/>
</dbReference>
<evidence type="ECO:0000259" key="3">
    <source>
        <dbReference type="Pfam" id="PF08392"/>
    </source>
</evidence>
<dbReference type="Proteomes" id="UP000554482">
    <property type="component" value="Unassembled WGS sequence"/>
</dbReference>
<dbReference type="InterPro" id="IPR016039">
    <property type="entry name" value="Thiolase-like"/>
</dbReference>
<dbReference type="InterPro" id="IPR012328">
    <property type="entry name" value="Chalcone/stilbene_synt_C"/>
</dbReference>
<dbReference type="GO" id="GO:0006633">
    <property type="term" value="P:fatty acid biosynthetic process"/>
    <property type="evidence" value="ECO:0007669"/>
    <property type="project" value="InterPro"/>
</dbReference>
<feature type="domain" description="Chalcone/stilbene synthase C-terminal" evidence="2">
    <location>
        <begin position="272"/>
        <end position="325"/>
    </location>
</feature>
<sequence>MEQSTLWNIFSEESLGFQRTILEKSGLGQSTYIPEALRTLPPNPSLAFAEKEVELVFFHAMDDLLAKTVVKAGNIGILIVNSSLFSPSPSLCSRIINKYKLKSNVLSYNLGGMGCSAGLIAVDLAKHLLQVHRESLALVLSTENITLNCYFGDKRSMLVSNCLFRMGASAVLLSNRSSDRYSAKYELIHTVRTHKANDDRGYRCAFQEEDSKGKVGIALSKDLPIVAGEALKINLTSLGYVVLPIKEKLLYYANYIGRNIFKMQMKSYAPDFKKAFGHFCIHAGGRGILDTVQKGLHLTDELLEPSRMTLSRFGNTSSSSLWYELAYSVLEY</sequence>
<proteinExistence type="predicted"/>
<name>A0A7J6VVX9_THATH</name>
<keyword evidence="1" id="KW-0012">Acyltransferase</keyword>
<dbReference type="OrthoDB" id="329835at2759"/>
<organism evidence="4 5">
    <name type="scientific">Thalictrum thalictroides</name>
    <name type="common">Rue-anemone</name>
    <name type="synonym">Anemone thalictroides</name>
    <dbReference type="NCBI Taxonomy" id="46969"/>
    <lineage>
        <taxon>Eukaryota</taxon>
        <taxon>Viridiplantae</taxon>
        <taxon>Streptophyta</taxon>
        <taxon>Embryophyta</taxon>
        <taxon>Tracheophyta</taxon>
        <taxon>Spermatophyta</taxon>
        <taxon>Magnoliopsida</taxon>
        <taxon>Ranunculales</taxon>
        <taxon>Ranunculaceae</taxon>
        <taxon>Thalictroideae</taxon>
        <taxon>Thalictrum</taxon>
    </lineage>
</organism>